<evidence type="ECO:0000256" key="2">
    <source>
        <dbReference type="ARBA" id="ARBA00009142"/>
    </source>
</evidence>
<dbReference type="InterPro" id="IPR052017">
    <property type="entry name" value="TSUP"/>
</dbReference>
<dbReference type="Pfam" id="PF01925">
    <property type="entry name" value="TauE"/>
    <property type="match status" value="1"/>
</dbReference>
<dbReference type="GO" id="GO:0005886">
    <property type="term" value="C:plasma membrane"/>
    <property type="evidence" value="ECO:0007669"/>
    <property type="project" value="UniProtKB-SubCell"/>
</dbReference>
<feature type="transmembrane region" description="Helical" evidence="8">
    <location>
        <begin position="43"/>
        <end position="60"/>
    </location>
</feature>
<keyword evidence="3" id="KW-0813">Transport</keyword>
<evidence type="ECO:0000256" key="3">
    <source>
        <dbReference type="ARBA" id="ARBA00022448"/>
    </source>
</evidence>
<reference evidence="9 10" key="2">
    <citation type="submission" date="2018-05" db="EMBL/GenBank/DDBJ databases">
        <authorList>
            <person name="Lanie J.A."/>
            <person name="Ng W.-L."/>
            <person name="Kazmierczak K.M."/>
            <person name="Andrzejewski T.M."/>
            <person name="Davidsen T.M."/>
            <person name="Wayne K.J."/>
            <person name="Tettelin H."/>
            <person name="Glass J.I."/>
            <person name="Rusch D."/>
            <person name="Podicherti R."/>
            <person name="Tsui H.-C.T."/>
            <person name="Winkler M.E."/>
        </authorList>
    </citation>
    <scope>NUCLEOTIDE SEQUENCE [LARGE SCALE GENOMIC DNA]</scope>
    <source>
        <strain evidence="9 10">YBY</strain>
    </source>
</reference>
<keyword evidence="7 8" id="KW-0472">Membrane</keyword>
<dbReference type="PANTHER" id="PTHR30269">
    <property type="entry name" value="TRANSMEMBRANE PROTEIN YFCA"/>
    <property type="match status" value="1"/>
</dbReference>
<evidence type="ECO:0000313" key="9">
    <source>
        <dbReference type="EMBL" id="PWE16254.1"/>
    </source>
</evidence>
<dbReference type="AlphaFoldDB" id="A0A2U2BQH2"/>
<evidence type="ECO:0000256" key="8">
    <source>
        <dbReference type="RuleBase" id="RU363041"/>
    </source>
</evidence>
<sequence length="249" mass="26328">MESVYWAVAFGAIVAGFVQGLSGFAFGMVAMSCWAWFLEPQLAAVLAVCGAWTGQMIAAFTRRRTSYWQILLPFLAGGLIGVPLGTYLLPFLDAAVFKAFLGTLMVIWCPIMLMSSRLGHVRARSRLANAVSGLIGGIMGGLGGMTGVIPTLWTTMTGLPKDEQRAVIQNFNLATLSVTLLAYIASGSILPAMLPSIGLVMLAVLIPVLAGARLYVGISQSTFRAIVLSLLTLSGIAMLVSSVPQLLAR</sequence>
<evidence type="ECO:0000256" key="7">
    <source>
        <dbReference type="ARBA" id="ARBA00023136"/>
    </source>
</evidence>
<feature type="transmembrane region" description="Helical" evidence="8">
    <location>
        <begin position="95"/>
        <end position="115"/>
    </location>
</feature>
<evidence type="ECO:0000256" key="4">
    <source>
        <dbReference type="ARBA" id="ARBA00022475"/>
    </source>
</evidence>
<comment type="subcellular location">
    <subcellularLocation>
        <location evidence="1 8">Cell membrane</location>
        <topology evidence="1 8">Multi-pass membrane protein</topology>
    </subcellularLocation>
</comment>
<protein>
    <recommendedName>
        <fullName evidence="8">Probable membrane transporter protein</fullName>
    </recommendedName>
</protein>
<keyword evidence="6 8" id="KW-1133">Transmembrane helix</keyword>
<evidence type="ECO:0000313" key="10">
    <source>
        <dbReference type="Proteomes" id="UP000245216"/>
    </source>
</evidence>
<feature type="transmembrane region" description="Helical" evidence="8">
    <location>
        <begin position="67"/>
        <end position="89"/>
    </location>
</feature>
<dbReference type="EMBL" id="QEXO01000001">
    <property type="protein sequence ID" value="PWE16254.1"/>
    <property type="molecule type" value="Genomic_DNA"/>
</dbReference>
<reference evidence="9 10" key="1">
    <citation type="submission" date="2018-05" db="EMBL/GenBank/DDBJ databases">
        <title>Genome Sequence of an Efficient Indole-Degrading Bacterium, Alcaligenes sp.YBY.</title>
        <authorList>
            <person name="Yang B."/>
        </authorList>
    </citation>
    <scope>NUCLEOTIDE SEQUENCE [LARGE SCALE GENOMIC DNA]</scope>
    <source>
        <strain evidence="9 10">YBY</strain>
    </source>
</reference>
<dbReference type="PANTHER" id="PTHR30269:SF37">
    <property type="entry name" value="MEMBRANE TRANSPORTER PROTEIN"/>
    <property type="match status" value="1"/>
</dbReference>
<keyword evidence="4 8" id="KW-1003">Cell membrane</keyword>
<feature type="transmembrane region" description="Helical" evidence="8">
    <location>
        <begin position="222"/>
        <end position="243"/>
    </location>
</feature>
<name>A0A2U2BQH2_ALCFA</name>
<dbReference type="STRING" id="511.UZ73_04665"/>
<dbReference type="Proteomes" id="UP000245216">
    <property type="component" value="Unassembled WGS sequence"/>
</dbReference>
<evidence type="ECO:0000256" key="1">
    <source>
        <dbReference type="ARBA" id="ARBA00004651"/>
    </source>
</evidence>
<gene>
    <name evidence="9" type="ORF">DF183_00195</name>
</gene>
<comment type="similarity">
    <text evidence="2 8">Belongs to the 4-toluene sulfonate uptake permease (TSUP) (TC 2.A.102) family.</text>
</comment>
<feature type="transmembrane region" description="Helical" evidence="8">
    <location>
        <begin position="197"/>
        <end position="216"/>
    </location>
</feature>
<dbReference type="InterPro" id="IPR002781">
    <property type="entry name" value="TM_pro_TauE-like"/>
</dbReference>
<dbReference type="RefSeq" id="WP_109088618.1">
    <property type="nucleotide sequence ID" value="NZ_QEXO01000001.1"/>
</dbReference>
<feature type="transmembrane region" description="Helical" evidence="8">
    <location>
        <begin position="173"/>
        <end position="190"/>
    </location>
</feature>
<feature type="transmembrane region" description="Helical" evidence="8">
    <location>
        <begin position="127"/>
        <end position="153"/>
    </location>
</feature>
<comment type="caution">
    <text evidence="9">The sequence shown here is derived from an EMBL/GenBank/DDBJ whole genome shotgun (WGS) entry which is preliminary data.</text>
</comment>
<accession>A0A2U2BQH2</accession>
<evidence type="ECO:0000256" key="6">
    <source>
        <dbReference type="ARBA" id="ARBA00022989"/>
    </source>
</evidence>
<organism evidence="9 10">
    <name type="scientific">Alcaligenes faecalis</name>
    <dbReference type="NCBI Taxonomy" id="511"/>
    <lineage>
        <taxon>Bacteria</taxon>
        <taxon>Pseudomonadati</taxon>
        <taxon>Pseudomonadota</taxon>
        <taxon>Betaproteobacteria</taxon>
        <taxon>Burkholderiales</taxon>
        <taxon>Alcaligenaceae</taxon>
        <taxon>Alcaligenes</taxon>
    </lineage>
</organism>
<proteinExistence type="inferred from homology"/>
<evidence type="ECO:0000256" key="5">
    <source>
        <dbReference type="ARBA" id="ARBA00022692"/>
    </source>
</evidence>
<keyword evidence="5 8" id="KW-0812">Transmembrane</keyword>
<feature type="transmembrane region" description="Helical" evidence="8">
    <location>
        <begin position="7"/>
        <end position="37"/>
    </location>
</feature>